<evidence type="ECO:0000313" key="13">
    <source>
        <dbReference type="EMBL" id="PIQ71576.1"/>
    </source>
</evidence>
<keyword evidence="5 11" id="KW-0812">Transmembrane</keyword>
<keyword evidence="7" id="KW-0862">Zinc</keyword>
<evidence type="ECO:0000256" key="11">
    <source>
        <dbReference type="SAM" id="Phobius"/>
    </source>
</evidence>
<keyword evidence="10 11" id="KW-0472">Membrane</keyword>
<evidence type="ECO:0000256" key="3">
    <source>
        <dbReference type="ARBA" id="ARBA00007931"/>
    </source>
</evidence>
<dbReference type="AlphaFoldDB" id="A0A2H0KK20"/>
<protein>
    <submittedName>
        <fullName evidence="13">RIP metalloprotease RseP</fullName>
    </submittedName>
</protein>
<evidence type="ECO:0000256" key="8">
    <source>
        <dbReference type="ARBA" id="ARBA00022989"/>
    </source>
</evidence>
<feature type="domain" description="Peptidase M50" evidence="12">
    <location>
        <begin position="2"/>
        <end position="48"/>
    </location>
</feature>
<gene>
    <name evidence="13" type="ORF">COV87_02660</name>
</gene>
<dbReference type="GO" id="GO:0016020">
    <property type="term" value="C:membrane"/>
    <property type="evidence" value="ECO:0007669"/>
    <property type="project" value="UniProtKB-SubCell"/>
</dbReference>
<evidence type="ECO:0000313" key="14">
    <source>
        <dbReference type="Proteomes" id="UP000229497"/>
    </source>
</evidence>
<dbReference type="EMBL" id="PCVK01000076">
    <property type="protein sequence ID" value="PIQ71576.1"/>
    <property type="molecule type" value="Genomic_DNA"/>
</dbReference>
<accession>A0A2H0KK20</accession>
<dbReference type="GO" id="GO:0004222">
    <property type="term" value="F:metalloendopeptidase activity"/>
    <property type="evidence" value="ECO:0007669"/>
    <property type="project" value="InterPro"/>
</dbReference>
<feature type="non-terminal residue" evidence="13">
    <location>
        <position position="49"/>
    </location>
</feature>
<evidence type="ECO:0000256" key="2">
    <source>
        <dbReference type="ARBA" id="ARBA00004141"/>
    </source>
</evidence>
<dbReference type="PANTHER" id="PTHR42837:SF2">
    <property type="entry name" value="MEMBRANE METALLOPROTEASE ARASP2, CHLOROPLASTIC-RELATED"/>
    <property type="match status" value="1"/>
</dbReference>
<dbReference type="InterPro" id="IPR008915">
    <property type="entry name" value="Peptidase_M50"/>
</dbReference>
<comment type="similarity">
    <text evidence="3">Belongs to the peptidase M50B family.</text>
</comment>
<proteinExistence type="inferred from homology"/>
<name>A0A2H0KK20_9BACT</name>
<keyword evidence="9 13" id="KW-0482">Metalloprotease</keyword>
<evidence type="ECO:0000259" key="12">
    <source>
        <dbReference type="Pfam" id="PF02163"/>
    </source>
</evidence>
<evidence type="ECO:0000256" key="4">
    <source>
        <dbReference type="ARBA" id="ARBA00022670"/>
    </source>
</evidence>
<feature type="transmembrane region" description="Helical" evidence="11">
    <location>
        <begin position="6"/>
        <end position="27"/>
    </location>
</feature>
<dbReference type="PANTHER" id="PTHR42837">
    <property type="entry name" value="REGULATOR OF SIGMA-E PROTEASE RSEP"/>
    <property type="match status" value="1"/>
</dbReference>
<dbReference type="InterPro" id="IPR004387">
    <property type="entry name" value="Pept_M50_Zn"/>
</dbReference>
<comment type="cofactor">
    <cofactor evidence="1">
        <name>Zn(2+)</name>
        <dbReference type="ChEBI" id="CHEBI:29105"/>
    </cofactor>
</comment>
<keyword evidence="4 13" id="KW-0645">Protease</keyword>
<keyword evidence="6" id="KW-0378">Hydrolase</keyword>
<comment type="caution">
    <text evidence="13">The sequence shown here is derived from an EMBL/GenBank/DDBJ whole genome shotgun (WGS) entry which is preliminary data.</text>
</comment>
<evidence type="ECO:0000256" key="10">
    <source>
        <dbReference type="ARBA" id="ARBA00023136"/>
    </source>
</evidence>
<evidence type="ECO:0000256" key="6">
    <source>
        <dbReference type="ARBA" id="ARBA00022801"/>
    </source>
</evidence>
<organism evidence="13 14">
    <name type="scientific">Candidatus Roizmanbacteria bacterium CG11_big_fil_rev_8_21_14_0_20_37_16</name>
    <dbReference type="NCBI Taxonomy" id="1974857"/>
    <lineage>
        <taxon>Bacteria</taxon>
        <taxon>Candidatus Roizmaniibacteriota</taxon>
    </lineage>
</organism>
<evidence type="ECO:0000256" key="9">
    <source>
        <dbReference type="ARBA" id="ARBA00023049"/>
    </source>
</evidence>
<keyword evidence="8 11" id="KW-1133">Transmembrane helix</keyword>
<reference evidence="13 14" key="1">
    <citation type="submission" date="2017-09" db="EMBL/GenBank/DDBJ databases">
        <title>Depth-based differentiation of microbial function through sediment-hosted aquifers and enrichment of novel symbionts in the deep terrestrial subsurface.</title>
        <authorList>
            <person name="Probst A.J."/>
            <person name="Ladd B."/>
            <person name="Jarett J.K."/>
            <person name="Geller-Mcgrath D.E."/>
            <person name="Sieber C.M."/>
            <person name="Emerson J.B."/>
            <person name="Anantharaman K."/>
            <person name="Thomas B.C."/>
            <person name="Malmstrom R."/>
            <person name="Stieglmeier M."/>
            <person name="Klingl A."/>
            <person name="Woyke T."/>
            <person name="Ryan C.M."/>
            <person name="Banfield J.F."/>
        </authorList>
    </citation>
    <scope>NUCLEOTIDE SEQUENCE [LARGE SCALE GENOMIC DNA]</scope>
    <source>
        <strain evidence="13">CG11_big_fil_rev_8_21_14_0_20_37_16</strain>
    </source>
</reference>
<sequence>MVKNILNLMALLSLSLGIMNILPFPALDGGRMVFVVYEWITGKAVHKKV</sequence>
<evidence type="ECO:0000256" key="7">
    <source>
        <dbReference type="ARBA" id="ARBA00022833"/>
    </source>
</evidence>
<evidence type="ECO:0000256" key="5">
    <source>
        <dbReference type="ARBA" id="ARBA00022692"/>
    </source>
</evidence>
<evidence type="ECO:0000256" key="1">
    <source>
        <dbReference type="ARBA" id="ARBA00001947"/>
    </source>
</evidence>
<comment type="subcellular location">
    <subcellularLocation>
        <location evidence="2">Membrane</location>
        <topology evidence="2">Multi-pass membrane protein</topology>
    </subcellularLocation>
</comment>
<dbReference type="Proteomes" id="UP000229497">
    <property type="component" value="Unassembled WGS sequence"/>
</dbReference>
<dbReference type="Pfam" id="PF02163">
    <property type="entry name" value="Peptidase_M50"/>
    <property type="match status" value="1"/>
</dbReference>
<dbReference type="GO" id="GO:0006508">
    <property type="term" value="P:proteolysis"/>
    <property type="evidence" value="ECO:0007669"/>
    <property type="project" value="UniProtKB-KW"/>
</dbReference>